<dbReference type="AlphaFoldDB" id="A0A7R9G9N7"/>
<feature type="region of interest" description="Disordered" evidence="1">
    <location>
        <begin position="631"/>
        <end position="704"/>
    </location>
</feature>
<feature type="compositionally biased region" description="Polar residues" evidence="1">
    <location>
        <begin position="378"/>
        <end position="388"/>
    </location>
</feature>
<feature type="transmembrane region" description="Helical" evidence="2">
    <location>
        <begin position="35"/>
        <end position="58"/>
    </location>
</feature>
<proteinExistence type="predicted"/>
<feature type="compositionally biased region" description="Basic residues" evidence="1">
    <location>
        <begin position="573"/>
        <end position="585"/>
    </location>
</feature>
<keyword evidence="2" id="KW-1133">Transmembrane helix</keyword>
<feature type="transmembrane region" description="Helical" evidence="2">
    <location>
        <begin position="236"/>
        <end position="258"/>
    </location>
</feature>
<name>A0A7R9G9N7_9CRUS</name>
<feature type="transmembrane region" description="Helical" evidence="2">
    <location>
        <begin position="170"/>
        <end position="190"/>
    </location>
</feature>
<feature type="region of interest" description="Disordered" evidence="1">
    <location>
        <begin position="470"/>
        <end position="599"/>
    </location>
</feature>
<protein>
    <submittedName>
        <fullName evidence="3">Uncharacterized protein</fullName>
    </submittedName>
</protein>
<dbReference type="PROSITE" id="PS51257">
    <property type="entry name" value="PROKAR_LIPOPROTEIN"/>
    <property type="match status" value="1"/>
</dbReference>
<feature type="region of interest" description="Disordered" evidence="1">
    <location>
        <begin position="65"/>
        <end position="91"/>
    </location>
</feature>
<feature type="compositionally biased region" description="Pro residues" evidence="1">
    <location>
        <begin position="689"/>
        <end position="702"/>
    </location>
</feature>
<organism evidence="3">
    <name type="scientific">Notodromas monacha</name>
    <dbReference type="NCBI Taxonomy" id="399045"/>
    <lineage>
        <taxon>Eukaryota</taxon>
        <taxon>Metazoa</taxon>
        <taxon>Ecdysozoa</taxon>
        <taxon>Arthropoda</taxon>
        <taxon>Crustacea</taxon>
        <taxon>Oligostraca</taxon>
        <taxon>Ostracoda</taxon>
        <taxon>Podocopa</taxon>
        <taxon>Podocopida</taxon>
        <taxon>Cypridocopina</taxon>
        <taxon>Cypridoidea</taxon>
        <taxon>Cyprididae</taxon>
        <taxon>Notodromas</taxon>
    </lineage>
</organism>
<evidence type="ECO:0000313" key="3">
    <source>
        <dbReference type="EMBL" id="CAD7272936.1"/>
    </source>
</evidence>
<dbReference type="Proteomes" id="UP000678499">
    <property type="component" value="Unassembled WGS sequence"/>
</dbReference>
<feature type="compositionally biased region" description="Polar residues" evidence="1">
    <location>
        <begin position="300"/>
        <end position="310"/>
    </location>
</feature>
<dbReference type="EMBL" id="CAJPEX010000077">
    <property type="protein sequence ID" value="CAG0913088.1"/>
    <property type="molecule type" value="Genomic_DNA"/>
</dbReference>
<keyword evidence="2" id="KW-0472">Membrane</keyword>
<accession>A0A7R9G9N7</accession>
<feature type="region of interest" description="Disordered" evidence="1">
    <location>
        <begin position="280"/>
        <end position="311"/>
    </location>
</feature>
<feature type="compositionally biased region" description="Gly residues" evidence="1">
    <location>
        <begin position="485"/>
        <end position="496"/>
    </location>
</feature>
<feature type="transmembrane region" description="Helical" evidence="2">
    <location>
        <begin position="404"/>
        <end position="424"/>
    </location>
</feature>
<reference evidence="3" key="1">
    <citation type="submission" date="2020-11" db="EMBL/GenBank/DDBJ databases">
        <authorList>
            <person name="Tran Van P."/>
        </authorList>
    </citation>
    <scope>NUCLEOTIDE SEQUENCE</scope>
</reference>
<evidence type="ECO:0000256" key="1">
    <source>
        <dbReference type="SAM" id="MobiDB-lite"/>
    </source>
</evidence>
<feature type="transmembrane region" description="Helical" evidence="2">
    <location>
        <begin position="436"/>
        <end position="456"/>
    </location>
</feature>
<feature type="region of interest" description="Disordered" evidence="1">
    <location>
        <begin position="772"/>
        <end position="869"/>
    </location>
</feature>
<keyword evidence="2" id="KW-0812">Transmembrane</keyword>
<feature type="region of interest" description="Disordered" evidence="1">
    <location>
        <begin position="354"/>
        <end position="389"/>
    </location>
</feature>
<feature type="compositionally biased region" description="Low complexity" evidence="1">
    <location>
        <begin position="801"/>
        <end position="825"/>
    </location>
</feature>
<evidence type="ECO:0000313" key="4">
    <source>
        <dbReference type="Proteomes" id="UP000678499"/>
    </source>
</evidence>
<keyword evidence="4" id="KW-1185">Reference proteome</keyword>
<gene>
    <name evidence="3" type="ORF">NMOB1V02_LOCUS847</name>
</gene>
<feature type="compositionally biased region" description="Low complexity" evidence="1">
    <location>
        <begin position="646"/>
        <end position="673"/>
    </location>
</feature>
<evidence type="ECO:0000256" key="2">
    <source>
        <dbReference type="SAM" id="Phobius"/>
    </source>
</evidence>
<dbReference type="EMBL" id="OA882114">
    <property type="protein sequence ID" value="CAD7272936.1"/>
    <property type="molecule type" value="Genomic_DNA"/>
</dbReference>
<sequence>MEPPWCRDDDGDGGGGGNCGLSVGGCDDDEGSWEAYAWLGVLAATPLCACALLFHLCVSRRRRQPCSSSRHSDDGLRGRRRRRRVTIRSSPPSPLDALLSSLTAAQLVSSLALGARALARLWRPTACATLVAVSTACRTFLLAALASLLVDRMLTLRRRRYRIARAHVAYHVAVLALVAALVGVAAGLALRGDDSSSVGGTSSSSSWKEVVGVDAMGGGVLSRCGLGPALEAQGNYARLAVGVDAVFLALVAFVFGYVQAHVCMLQKRHLGGVKAGGRRSIVSRSPAHRSPSDLAPIRTASDTSTASTLQPAPEPFRWRTVASATLCLLTLDLVPHLAHVCMLQKRHLGGVKAGGRRSIVSRSPAHRSPSDLAPIRTASDTSTASTLQPAPEPFRWRTVASATLCLLTLDLVPHLMFTVTAGFFPSSLPPELPAELALALASTLVSLVLPLLIIGVDPLLRRSTRHLCAVDDDDYDDDDEDNDGVRGGGGSGGGGLGHHHDRMSRLEGQHNPGLVVDDEDGTLKAKQRGFRMSNDEDDDDDDLYGGKAVSSSALSSISRNDDSAKFRYAPSPHHLHHHHHHHHHQQNQQHASSMFDVSSPKFPLTNGSLFSAASSTSTFLVRPTGNQVFVGSTFTKHPKPEAQNLSSSKNINTTSTTSTATTNSSSSNNNNNNARKHTASHKQSCPSLWLPPPPSKPPPPDLAPAALYDDVLELRTTKSEDCYVARVTTNSRGTSPCSATTTTAMPDLLMAKQCPAAAVDDEHLYIQLETLDEGIPPPAMFGDDDDDSSSDDPANMNQDPSSSSSSSSEKQKTDSVAAASDSGSVKNFIQRLNRSRRHSRTSLIGLDNPMFQPDESSGVPHHHPPQQQHHNPVMMMEADSLDDSNHTHHHQVYKACLNNRLKSSSLSMNALDRVGLDEAEIMRPKSSSSSNNNKFFANRGVAASVVKRGVRLHHQQQQQKLHLKSSVIGQSQFYPQQGLLLPSGGWRRDNSASVPDVRRTFYDEFL</sequence>
<feature type="compositionally biased region" description="Acidic residues" evidence="1">
    <location>
        <begin position="470"/>
        <end position="482"/>
    </location>
</feature>